<evidence type="ECO:0000313" key="2">
    <source>
        <dbReference type="Proteomes" id="UP000291236"/>
    </source>
</evidence>
<dbReference type="RefSeq" id="WP_130607761.1">
    <property type="nucleotide sequence ID" value="NZ_AP019368.1"/>
</dbReference>
<evidence type="ECO:0000313" key="1">
    <source>
        <dbReference type="EMBL" id="BBH52893.1"/>
    </source>
</evidence>
<dbReference type="OrthoDB" id="5525958at2"/>
<dbReference type="AlphaFoldDB" id="A0A4P2VIF9"/>
<accession>A0A4P2VIF9</accession>
<sequence length="194" mass="21449">MSYDKINERRNALEEIFFAKQNRELIEKMKAKSTQIETCKELAEISGIKDTNVLDKLYEAGVRPSTMIALSLLPLILVAWADGEIDQRERDAIIKAASAHGIDSKNPAYEHLNSWLQNAPPTEVIDIWQQYVQGLSQALSGDSFQQLHTDLINRTRAVANSAGGFLGLGSKTSAAEKIMIDKLDAVFTNCLKAG</sequence>
<reference evidence="1 2" key="1">
    <citation type="submission" date="2018-12" db="EMBL/GenBank/DDBJ databases">
        <title>Rubrispira sanarue gen. nov., sp., nov., a member of the order Silvanigrellales, isolated from a brackish lake in Hamamatsu Japan.</title>
        <authorList>
            <person name="Maejima Y."/>
            <person name="Iino T."/>
            <person name="Muraguchi Y."/>
            <person name="Fukuda K."/>
            <person name="Nojiri H."/>
            <person name="Ohkuma M."/>
            <person name="Moriuchi R."/>
            <person name="Dohra H."/>
            <person name="Kimbara K."/>
            <person name="Shintani M."/>
        </authorList>
    </citation>
    <scope>NUCLEOTIDE SEQUENCE [LARGE SCALE GENOMIC DNA]</scope>
    <source>
        <strain evidence="1 2">RF1110005</strain>
    </source>
</reference>
<protein>
    <submittedName>
        <fullName evidence="1">Uncharacterized protein</fullName>
    </submittedName>
</protein>
<gene>
    <name evidence="1" type="ORF">JCM31447_13360</name>
</gene>
<organism evidence="1 2">
    <name type="scientific">Fluviispira sanaruensis</name>
    <dbReference type="NCBI Taxonomy" id="2493639"/>
    <lineage>
        <taxon>Bacteria</taxon>
        <taxon>Pseudomonadati</taxon>
        <taxon>Bdellovibrionota</taxon>
        <taxon>Oligoflexia</taxon>
        <taxon>Silvanigrellales</taxon>
        <taxon>Silvanigrellaceae</taxon>
        <taxon>Fluviispira</taxon>
    </lineage>
</organism>
<keyword evidence="2" id="KW-1185">Reference proteome</keyword>
<proteinExistence type="predicted"/>
<dbReference type="KEGG" id="sbf:JCM31447_13360"/>
<dbReference type="Proteomes" id="UP000291236">
    <property type="component" value="Chromosome"/>
</dbReference>
<name>A0A4P2VIF9_FLUSA</name>
<dbReference type="Gene3D" id="1.10.3680.10">
    <property type="entry name" value="TerB-like"/>
    <property type="match status" value="1"/>
</dbReference>
<dbReference type="EMBL" id="AP019368">
    <property type="protein sequence ID" value="BBH52893.1"/>
    <property type="molecule type" value="Genomic_DNA"/>
</dbReference>
<dbReference type="InterPro" id="IPR029024">
    <property type="entry name" value="TerB-like"/>
</dbReference>
<dbReference type="SUPFAM" id="SSF158682">
    <property type="entry name" value="TerB-like"/>
    <property type="match status" value="1"/>
</dbReference>